<organism evidence="1 2">
    <name type="scientific">Pseudogemmobacter humi</name>
    <dbReference type="NCBI Taxonomy" id="2483812"/>
    <lineage>
        <taxon>Bacteria</taxon>
        <taxon>Pseudomonadati</taxon>
        <taxon>Pseudomonadota</taxon>
        <taxon>Alphaproteobacteria</taxon>
        <taxon>Rhodobacterales</taxon>
        <taxon>Paracoccaceae</taxon>
        <taxon>Pseudogemmobacter</taxon>
    </lineage>
</organism>
<dbReference type="NCBIfam" id="TIGR01537">
    <property type="entry name" value="portal_HK97"/>
    <property type="match status" value="1"/>
</dbReference>
<evidence type="ECO:0000313" key="2">
    <source>
        <dbReference type="Proteomes" id="UP000277498"/>
    </source>
</evidence>
<keyword evidence="2" id="KW-1185">Reference proteome</keyword>
<reference evidence="1 2" key="1">
    <citation type="submission" date="2018-11" db="EMBL/GenBank/DDBJ databases">
        <authorList>
            <person name="Criscuolo A."/>
        </authorList>
    </citation>
    <scope>NUCLEOTIDE SEQUENCE [LARGE SCALE GENOMIC DNA]</scope>
    <source>
        <strain evidence="1">ACIP111625</strain>
    </source>
</reference>
<accession>A0A3P5XS73</accession>
<sequence>MFDFLKRNAQVAPVAEKKASATGRVIAWGSAGRVAWSARDVVSLTRAGFQGNPIGFRAVRLIAEAAAALPVVCQDCERRYEAHPVLGLLARPNAAQGRAELLEAVYGHLLLSGNAYVEAVPGPGGLPGELHVLRSDRMSLVPGADGWPVAYEYSVSGRVHRFDVSEGQSPVCHIRSFHPQDDHYGLSPLQAAAVAVDVHNAASAWSKALLDNAARPSGAIVYKGADGQSVLTPDQYDRLVSEMETHHQGARNAGRPMLLEGGLDWKPMGFSPSDMEFHETKLAAAREIAVAFGVPPMLMGIPGDATYANYQEAHRAFYRLTVLPLASRVLAALSHWLAGFGGDCVELRPDLDQIPALAVERDQQWARVGAAAFLSDAEKRALLGLPKLREPGDEEE</sequence>
<dbReference type="InterPro" id="IPR006944">
    <property type="entry name" value="Phage/GTA_portal"/>
</dbReference>
<name>A0A3P5XS73_9RHOB</name>
<dbReference type="Pfam" id="PF04860">
    <property type="entry name" value="Phage_portal"/>
    <property type="match status" value="1"/>
</dbReference>
<dbReference type="EMBL" id="UXAW01000088">
    <property type="protein sequence ID" value="VDC31791.1"/>
    <property type="molecule type" value="Genomic_DNA"/>
</dbReference>
<evidence type="ECO:0000313" key="1">
    <source>
        <dbReference type="EMBL" id="VDC31791.1"/>
    </source>
</evidence>
<dbReference type="OrthoDB" id="9134461at2"/>
<dbReference type="InterPro" id="IPR006427">
    <property type="entry name" value="Portal_HK97"/>
</dbReference>
<dbReference type="Proteomes" id="UP000277498">
    <property type="component" value="Unassembled WGS sequence"/>
</dbReference>
<dbReference type="AlphaFoldDB" id="A0A3P5XS73"/>
<gene>
    <name evidence="1" type="ORF">XINFAN_03145</name>
</gene>
<proteinExistence type="predicted"/>
<dbReference type="RefSeq" id="WP_124087864.1">
    <property type="nucleotide sequence ID" value="NZ_UXAW01000088.1"/>
</dbReference>
<protein>
    <submittedName>
        <fullName evidence="1">Phage portal protein</fullName>
    </submittedName>
</protein>